<feature type="domain" description="UDP-N-acetylglucosamine 2-epimerase" evidence="2">
    <location>
        <begin position="25"/>
        <end position="316"/>
    </location>
</feature>
<dbReference type="RefSeq" id="WP_123210257.1">
    <property type="nucleotide sequence ID" value="NZ_RJVO01000001.1"/>
</dbReference>
<sequence length="359" mass="40111">MIYIVLGTKAQLIKMAPVMQVLRTAGLPYRFISTGQHRETMDDLLANFGLPGPDYRLYAGRDITSVLAMAVWALRILWRTLRQRREIFGGDGRGIVLVHGDTFSTLLGALMGRVAGLSVGHVESGLRSFNLFHPFPEEAIRLATFRLSHILFCAGPWAVANVSGVRAEKVDTGSNTLADALRHAVVATGVDDVDIPSEPFAVVTLHRFENLYSRTALERVVAIVERIARSHRLLFILHPPTAKKLREFGLDARLAALPGVELRPRYDYFRFIKLVSAADFVVSDGGSNQEECFYLGKPILLLRKATERQEGLGENCVLSGYELEVVDRFVAGWAEHQRPPRFPLRSASELIVDRCREFE</sequence>
<dbReference type="AlphaFoldDB" id="A0A3N0VKU4"/>
<organism evidence="3 4">
    <name type="scientific">Stagnimonas aquatica</name>
    <dbReference type="NCBI Taxonomy" id="2689987"/>
    <lineage>
        <taxon>Bacteria</taxon>
        <taxon>Pseudomonadati</taxon>
        <taxon>Pseudomonadota</taxon>
        <taxon>Gammaproteobacteria</taxon>
        <taxon>Nevskiales</taxon>
        <taxon>Nevskiaceae</taxon>
        <taxon>Stagnimonas</taxon>
    </lineage>
</organism>
<dbReference type="Gene3D" id="3.40.50.2000">
    <property type="entry name" value="Glycogen Phosphorylase B"/>
    <property type="match status" value="2"/>
</dbReference>
<dbReference type="InterPro" id="IPR003331">
    <property type="entry name" value="UDP_GlcNAc_Epimerase_2_dom"/>
</dbReference>
<accession>A0A3N0VKU4</accession>
<dbReference type="Proteomes" id="UP000282106">
    <property type="component" value="Unassembled WGS sequence"/>
</dbReference>
<dbReference type="EMBL" id="RJVO01000001">
    <property type="protein sequence ID" value="ROH93402.1"/>
    <property type="molecule type" value="Genomic_DNA"/>
</dbReference>
<keyword evidence="4" id="KW-1185">Reference proteome</keyword>
<name>A0A3N0VKU4_9GAMM</name>
<dbReference type="InParanoid" id="A0A3N0VKU4"/>
<dbReference type="SUPFAM" id="SSF53756">
    <property type="entry name" value="UDP-Glycosyltransferase/glycogen phosphorylase"/>
    <property type="match status" value="1"/>
</dbReference>
<dbReference type="Pfam" id="PF02350">
    <property type="entry name" value="Epimerase_2"/>
    <property type="match status" value="1"/>
</dbReference>
<evidence type="ECO:0000313" key="3">
    <source>
        <dbReference type="EMBL" id="ROH93402.1"/>
    </source>
</evidence>
<protein>
    <recommendedName>
        <fullName evidence="2">UDP-N-acetylglucosamine 2-epimerase domain-containing protein</fullName>
    </recommendedName>
</protein>
<keyword evidence="1" id="KW-0413">Isomerase</keyword>
<dbReference type="GO" id="GO:0016853">
    <property type="term" value="F:isomerase activity"/>
    <property type="evidence" value="ECO:0007669"/>
    <property type="project" value="UniProtKB-KW"/>
</dbReference>
<gene>
    <name evidence="3" type="ORF">ED208_02465</name>
</gene>
<comment type="caution">
    <text evidence="3">The sequence shown here is derived from an EMBL/GenBank/DDBJ whole genome shotgun (WGS) entry which is preliminary data.</text>
</comment>
<evidence type="ECO:0000256" key="1">
    <source>
        <dbReference type="RuleBase" id="RU003513"/>
    </source>
</evidence>
<comment type="similarity">
    <text evidence="1">Belongs to the UDP-N-acetylglucosamine 2-epimerase family.</text>
</comment>
<evidence type="ECO:0000313" key="4">
    <source>
        <dbReference type="Proteomes" id="UP000282106"/>
    </source>
</evidence>
<evidence type="ECO:0000259" key="2">
    <source>
        <dbReference type="Pfam" id="PF02350"/>
    </source>
</evidence>
<dbReference type="PANTHER" id="PTHR43174:SF1">
    <property type="entry name" value="UDP-N-ACETYLGLUCOSAMINE 2-EPIMERASE"/>
    <property type="match status" value="1"/>
</dbReference>
<dbReference type="PANTHER" id="PTHR43174">
    <property type="entry name" value="UDP-N-ACETYLGLUCOSAMINE 2-EPIMERASE"/>
    <property type="match status" value="1"/>
</dbReference>
<reference evidence="3 4" key="1">
    <citation type="submission" date="2018-10" db="EMBL/GenBank/DDBJ databases">
        <authorList>
            <person name="Chen W.-M."/>
        </authorList>
    </citation>
    <scope>NUCLEOTIDE SEQUENCE [LARGE SCALE GENOMIC DNA]</scope>
    <source>
        <strain evidence="3 4">THS-13</strain>
    </source>
</reference>
<dbReference type="InterPro" id="IPR029767">
    <property type="entry name" value="WecB-like"/>
</dbReference>
<dbReference type="FunCoup" id="A0A3N0VKU4">
    <property type="interactions" value="343"/>
</dbReference>
<proteinExistence type="inferred from homology"/>